<evidence type="ECO:0000313" key="7">
    <source>
        <dbReference type="EMBL" id="KAF4632952.1"/>
    </source>
</evidence>
<dbReference type="Pfam" id="PF07690">
    <property type="entry name" value="MFS_1"/>
    <property type="match status" value="2"/>
</dbReference>
<dbReference type="InterPro" id="IPR011701">
    <property type="entry name" value="MFS"/>
</dbReference>
<accession>A0A8H4W415</accession>
<feature type="transmembrane region" description="Helical" evidence="6">
    <location>
        <begin position="515"/>
        <end position="536"/>
    </location>
</feature>
<feature type="transmembrane region" description="Helical" evidence="6">
    <location>
        <begin position="12"/>
        <end position="32"/>
    </location>
</feature>
<evidence type="ECO:0000256" key="1">
    <source>
        <dbReference type="ARBA" id="ARBA00004141"/>
    </source>
</evidence>
<evidence type="ECO:0000313" key="8">
    <source>
        <dbReference type="Proteomes" id="UP000566819"/>
    </source>
</evidence>
<feature type="transmembrane region" description="Helical" evidence="6">
    <location>
        <begin position="340"/>
        <end position="360"/>
    </location>
</feature>
<keyword evidence="4 6" id="KW-0472">Membrane</keyword>
<comment type="subcellular location">
    <subcellularLocation>
        <location evidence="1">Membrane</location>
        <topology evidence="1">Multi-pass membrane protein</topology>
    </subcellularLocation>
</comment>
<keyword evidence="3 6" id="KW-1133">Transmembrane helix</keyword>
<dbReference type="GO" id="GO:0022857">
    <property type="term" value="F:transmembrane transporter activity"/>
    <property type="evidence" value="ECO:0007669"/>
    <property type="project" value="InterPro"/>
</dbReference>
<evidence type="ECO:0000256" key="3">
    <source>
        <dbReference type="ARBA" id="ARBA00022989"/>
    </source>
</evidence>
<evidence type="ECO:0000256" key="6">
    <source>
        <dbReference type="SAM" id="Phobius"/>
    </source>
</evidence>
<proteinExistence type="predicted"/>
<keyword evidence="2 6" id="KW-0812">Transmembrane</keyword>
<name>A0A8H4W415_9HELO</name>
<dbReference type="InterPro" id="IPR036259">
    <property type="entry name" value="MFS_trans_sf"/>
</dbReference>
<keyword evidence="8" id="KW-1185">Reference proteome</keyword>
<dbReference type="PANTHER" id="PTHR23501:SF43">
    <property type="entry name" value="MULTIDRUG TRANSPORTER, PUTATIVE (AFU_ORTHOLOGUE AFUA_6G03040)-RELATED"/>
    <property type="match status" value="1"/>
</dbReference>
<feature type="transmembrane region" description="Helical" evidence="6">
    <location>
        <begin position="241"/>
        <end position="262"/>
    </location>
</feature>
<sequence length="749" mass="82232">MAKLKLKYFRDDLSISSWLLVGACLQVLLLAILPGYLASAPALLVLLSRVVVNISIRQGLLPDTSKKGVRQGRFSNRIPQPDGSFSQTPSEQEVLVLILGARSNHINGRYAPGMAEVGETYAAMWKDAEDNREKWGFLGKTTALKTSNLESNNATIWISYWKDLDSVERFAQGPAHKKGWDLFLKTTKKYPHIGIMHETYSVPKGHWESIYVNFLPFGMGQTQHLTEKSKETGQTNLVDRLCLGVYLVHVEITILSTSLLAIANNLHGFSQTGWILSGYLITYTGFIVIWSKLSDVIGRKTSQNITQLIICRVFQGVGAAGGFSLTMTVCYEMVPKNKYPLYQAIMAVTASLAALTGPLFGGLISDKTTWRWVFLIKYDILLLLKNNILIHPESVPSGITALVILSVAIPAGFPYHAENPNPFRSQGSPEKISTKSFERLDALGAALLLGASLLLVTGLLEGGIQFPWSSGASISILVISGILWILFLFWERIVTSDKWKQEPVFPWRFLFNRPWLGVLLSSSLLNGIPFYTIVFTLPQRIQNTNNMSPFDAAVRIIPLSAGSAAGGILGSIVTGTGRVAPIYVLWIFSAMTAIGTGLLTTLPTGVEISHSLYGYEFLAGFGLGGTFSIPMLVIPYVVDARDLATASGAYYEFRILGGAIGLAIATAVFNNYIRRHLSSILSPDLLDVLLQSTFTLDDLPVELKTRVATVLAEGYNLQMKVTTGFAVAQFLTLGLLWKRRHISIVEKKG</sequence>
<dbReference type="EMBL" id="JAAMPI010000303">
    <property type="protein sequence ID" value="KAF4632952.1"/>
    <property type="molecule type" value="Genomic_DNA"/>
</dbReference>
<evidence type="ECO:0000256" key="2">
    <source>
        <dbReference type="ARBA" id="ARBA00022692"/>
    </source>
</evidence>
<feature type="transmembrane region" description="Helical" evidence="6">
    <location>
        <begin position="440"/>
        <end position="460"/>
    </location>
</feature>
<feature type="compositionally biased region" description="Polar residues" evidence="5">
    <location>
        <begin position="73"/>
        <end position="87"/>
    </location>
</feature>
<evidence type="ECO:0008006" key="9">
    <source>
        <dbReference type="Google" id="ProtNLM"/>
    </source>
</evidence>
<dbReference type="PROSITE" id="PS51257">
    <property type="entry name" value="PROKAR_LIPOPROTEIN"/>
    <property type="match status" value="1"/>
</dbReference>
<feature type="transmembrane region" description="Helical" evidence="6">
    <location>
        <begin position="472"/>
        <end position="494"/>
    </location>
</feature>
<dbReference type="Pfam" id="PF13826">
    <property type="entry name" value="Monooxy_af470-like"/>
    <property type="match status" value="1"/>
</dbReference>
<dbReference type="Gene3D" id="1.20.1250.20">
    <property type="entry name" value="MFS general substrate transporter like domains"/>
    <property type="match status" value="2"/>
</dbReference>
<dbReference type="InterPro" id="IPR025444">
    <property type="entry name" value="Monooxy_af470"/>
</dbReference>
<feature type="transmembrane region" description="Helical" evidence="6">
    <location>
        <begin position="556"/>
        <end position="575"/>
    </location>
</feature>
<dbReference type="AlphaFoldDB" id="A0A8H4W415"/>
<feature type="transmembrane region" description="Helical" evidence="6">
    <location>
        <begin position="313"/>
        <end position="334"/>
    </location>
</feature>
<dbReference type="Proteomes" id="UP000566819">
    <property type="component" value="Unassembled WGS sequence"/>
</dbReference>
<feature type="transmembrane region" description="Helical" evidence="6">
    <location>
        <begin position="274"/>
        <end position="293"/>
    </location>
</feature>
<dbReference type="SUPFAM" id="SSF103473">
    <property type="entry name" value="MFS general substrate transporter"/>
    <property type="match status" value="2"/>
</dbReference>
<evidence type="ECO:0000256" key="5">
    <source>
        <dbReference type="SAM" id="MobiDB-lite"/>
    </source>
</evidence>
<reference evidence="7 8" key="1">
    <citation type="submission" date="2020-03" db="EMBL/GenBank/DDBJ databases">
        <title>Draft Genome Sequence of Cudoniella acicularis.</title>
        <authorList>
            <person name="Buettner E."/>
            <person name="Kellner H."/>
        </authorList>
    </citation>
    <scope>NUCLEOTIDE SEQUENCE [LARGE SCALE GENOMIC DNA]</scope>
    <source>
        <strain evidence="7 8">DSM 108380</strain>
    </source>
</reference>
<dbReference type="PANTHER" id="PTHR23501">
    <property type="entry name" value="MAJOR FACILITATOR SUPERFAMILY"/>
    <property type="match status" value="1"/>
</dbReference>
<dbReference type="OrthoDB" id="3202396at2759"/>
<feature type="transmembrane region" description="Helical" evidence="6">
    <location>
        <begin position="717"/>
        <end position="737"/>
    </location>
</feature>
<feature type="transmembrane region" description="Helical" evidence="6">
    <location>
        <begin position="582"/>
        <end position="605"/>
    </location>
</feature>
<gene>
    <name evidence="7" type="ORF">G7Y89_g5177</name>
</gene>
<comment type="caution">
    <text evidence="7">The sequence shown here is derived from an EMBL/GenBank/DDBJ whole genome shotgun (WGS) entry which is preliminary data.</text>
</comment>
<dbReference type="GO" id="GO:0005886">
    <property type="term" value="C:plasma membrane"/>
    <property type="evidence" value="ECO:0007669"/>
    <property type="project" value="TreeGrafter"/>
</dbReference>
<organism evidence="7 8">
    <name type="scientific">Cudoniella acicularis</name>
    <dbReference type="NCBI Taxonomy" id="354080"/>
    <lineage>
        <taxon>Eukaryota</taxon>
        <taxon>Fungi</taxon>
        <taxon>Dikarya</taxon>
        <taxon>Ascomycota</taxon>
        <taxon>Pezizomycotina</taxon>
        <taxon>Leotiomycetes</taxon>
        <taxon>Helotiales</taxon>
        <taxon>Tricladiaceae</taxon>
        <taxon>Cudoniella</taxon>
    </lineage>
</organism>
<evidence type="ECO:0000256" key="4">
    <source>
        <dbReference type="ARBA" id="ARBA00023136"/>
    </source>
</evidence>
<feature type="transmembrane region" description="Helical" evidence="6">
    <location>
        <begin position="617"/>
        <end position="638"/>
    </location>
</feature>
<feature type="region of interest" description="Disordered" evidence="5">
    <location>
        <begin position="65"/>
        <end position="87"/>
    </location>
</feature>
<protein>
    <recommendedName>
        <fullName evidence="9">Major facilitator superfamily (MFS) profile domain-containing protein</fullName>
    </recommendedName>
</protein>
<feature type="transmembrane region" description="Helical" evidence="6">
    <location>
        <begin position="650"/>
        <end position="673"/>
    </location>
</feature>